<dbReference type="InterPro" id="IPR016186">
    <property type="entry name" value="C-type_lectin-like/link_sf"/>
</dbReference>
<keyword evidence="5" id="KW-1185">Reference proteome</keyword>
<protein>
    <recommendedName>
        <fullName evidence="3">C-type lectin domain-containing protein</fullName>
    </recommendedName>
</protein>
<proteinExistence type="predicted"/>
<dbReference type="GO" id="GO:0030246">
    <property type="term" value="F:carbohydrate binding"/>
    <property type="evidence" value="ECO:0007669"/>
    <property type="project" value="UniProtKB-KW"/>
</dbReference>
<dbReference type="SUPFAM" id="SSF56436">
    <property type="entry name" value="C-type lectin-like"/>
    <property type="match status" value="1"/>
</dbReference>
<dbReference type="Pfam" id="PF00059">
    <property type="entry name" value="Lectin_C"/>
    <property type="match status" value="1"/>
</dbReference>
<dbReference type="GeneTree" id="ENSGT00940000155319"/>
<reference evidence="4" key="2">
    <citation type="submission" date="2025-09" db="UniProtKB">
        <authorList>
            <consortium name="Ensembl"/>
        </authorList>
    </citation>
    <scope>IDENTIFICATION</scope>
</reference>
<keyword evidence="2" id="KW-0430">Lectin</keyword>
<dbReference type="InterPro" id="IPR001304">
    <property type="entry name" value="C-type_lectin-like"/>
</dbReference>
<accession>A0A8C4VXW1</accession>
<dbReference type="SMART" id="SM00034">
    <property type="entry name" value="CLECT"/>
    <property type="match status" value="1"/>
</dbReference>
<evidence type="ECO:0000256" key="2">
    <source>
        <dbReference type="ARBA" id="ARBA00022734"/>
    </source>
</evidence>
<dbReference type="InterPro" id="IPR033992">
    <property type="entry name" value="NKR-like_CTLD"/>
</dbReference>
<dbReference type="PROSITE" id="PS50041">
    <property type="entry name" value="C_TYPE_LECTIN_2"/>
    <property type="match status" value="1"/>
</dbReference>
<feature type="domain" description="C-type lectin" evidence="3">
    <location>
        <begin position="89"/>
        <end position="193"/>
    </location>
</feature>
<dbReference type="Gene3D" id="3.10.100.10">
    <property type="entry name" value="Mannose-Binding Protein A, subunit A"/>
    <property type="match status" value="1"/>
</dbReference>
<evidence type="ECO:0000259" key="3">
    <source>
        <dbReference type="PROSITE" id="PS50041"/>
    </source>
</evidence>
<dbReference type="PANTHER" id="PTHR45710:SF35">
    <property type="entry name" value="C-TYPE LECTIN DOMAIN FAMILY 2 MEMBER D"/>
    <property type="match status" value="1"/>
</dbReference>
<dbReference type="Ensembl" id="ENSGEVT00005009543.1">
    <property type="protein sequence ID" value="ENSGEVP00005009093.1"/>
    <property type="gene ID" value="ENSGEVG00005006471.1"/>
</dbReference>
<evidence type="ECO:0000313" key="5">
    <source>
        <dbReference type="Proteomes" id="UP000694390"/>
    </source>
</evidence>
<dbReference type="CDD" id="cd03593">
    <property type="entry name" value="CLECT_NK_receptors_like"/>
    <property type="match status" value="1"/>
</dbReference>
<dbReference type="AlphaFoldDB" id="A0A8C4VXW1"/>
<dbReference type="GO" id="GO:0005886">
    <property type="term" value="C:plasma membrane"/>
    <property type="evidence" value="ECO:0007669"/>
    <property type="project" value="UniProtKB-SubCell"/>
</dbReference>
<sequence length="217" mass="24211">MSQNCHPSVLLQAAVLPSELGTGHQSRETGVKVALWSLSSFPSGGCLHLGERGRERSSTYPYVALSISVLVLKAQPQFMAWCPDGWIGYRGKCYYFSEAENNWNNSQRHCFELGASLAVIDSDQDLAFMMRYKGISEHWIGLWKEQARQTWKWVNGSDFNSSFPMGGGGDCAYLNDKGVSSSRCITGRNWVCSKPDAYTSQKNATQCQELKSFTMGY</sequence>
<name>A0A8C4VXW1_9SAUR</name>
<organism evidence="4 5">
    <name type="scientific">Gopherus evgoodei</name>
    <name type="common">Goodes thornscrub tortoise</name>
    <dbReference type="NCBI Taxonomy" id="1825980"/>
    <lineage>
        <taxon>Eukaryota</taxon>
        <taxon>Metazoa</taxon>
        <taxon>Chordata</taxon>
        <taxon>Craniata</taxon>
        <taxon>Vertebrata</taxon>
        <taxon>Euteleostomi</taxon>
        <taxon>Archelosauria</taxon>
        <taxon>Testudinata</taxon>
        <taxon>Testudines</taxon>
        <taxon>Cryptodira</taxon>
        <taxon>Durocryptodira</taxon>
        <taxon>Testudinoidea</taxon>
        <taxon>Testudinidae</taxon>
        <taxon>Gopherus</taxon>
    </lineage>
</organism>
<dbReference type="InterPro" id="IPR016187">
    <property type="entry name" value="CTDL_fold"/>
</dbReference>
<dbReference type="InterPro" id="IPR050828">
    <property type="entry name" value="C-type_lectin/matrix_domain"/>
</dbReference>
<dbReference type="OrthoDB" id="9906043at2759"/>
<evidence type="ECO:0000313" key="4">
    <source>
        <dbReference type="Ensembl" id="ENSGEVP00005009093.1"/>
    </source>
</evidence>
<dbReference type="Proteomes" id="UP000694390">
    <property type="component" value="Unassembled WGS sequence"/>
</dbReference>
<evidence type="ECO:0000256" key="1">
    <source>
        <dbReference type="ARBA" id="ARBA00004401"/>
    </source>
</evidence>
<dbReference type="PANTHER" id="PTHR45710">
    <property type="entry name" value="C-TYPE LECTIN DOMAIN-CONTAINING PROTEIN 180"/>
    <property type="match status" value="1"/>
</dbReference>
<comment type="subcellular location">
    <subcellularLocation>
        <location evidence="1">Cell membrane</location>
        <topology evidence="1">Single-pass type II membrane protein</topology>
    </subcellularLocation>
</comment>
<reference evidence="4" key="1">
    <citation type="submission" date="2025-08" db="UniProtKB">
        <authorList>
            <consortium name="Ensembl"/>
        </authorList>
    </citation>
    <scope>IDENTIFICATION</scope>
</reference>